<organism evidence="2 3">
    <name type="scientific">Cryptosporangium japonicum</name>
    <dbReference type="NCBI Taxonomy" id="80872"/>
    <lineage>
        <taxon>Bacteria</taxon>
        <taxon>Bacillati</taxon>
        <taxon>Actinomycetota</taxon>
        <taxon>Actinomycetes</taxon>
        <taxon>Cryptosporangiales</taxon>
        <taxon>Cryptosporangiaceae</taxon>
        <taxon>Cryptosporangium</taxon>
    </lineage>
</organism>
<sequence>MIPTLILLGMICGRWWRSSLVAAAVGWPTLLVAADVMSVSAGLLGASALATVNAAVGVAIHQMVWRITRQLRRSGSSRSAA</sequence>
<accession>A0ABP3DXF6</accession>
<evidence type="ECO:0000313" key="2">
    <source>
        <dbReference type="EMBL" id="GAA0242578.1"/>
    </source>
</evidence>
<evidence type="ECO:0000313" key="3">
    <source>
        <dbReference type="Proteomes" id="UP001500967"/>
    </source>
</evidence>
<comment type="caution">
    <text evidence="2">The sequence shown here is derived from an EMBL/GenBank/DDBJ whole genome shotgun (WGS) entry which is preliminary data.</text>
</comment>
<name>A0ABP3DXF6_9ACTN</name>
<gene>
    <name evidence="2" type="ORF">GCM10009539_30020</name>
</gene>
<reference evidence="3" key="1">
    <citation type="journal article" date="2019" name="Int. J. Syst. Evol. Microbiol.">
        <title>The Global Catalogue of Microorganisms (GCM) 10K type strain sequencing project: providing services to taxonomists for standard genome sequencing and annotation.</title>
        <authorList>
            <consortium name="The Broad Institute Genomics Platform"/>
            <consortium name="The Broad Institute Genome Sequencing Center for Infectious Disease"/>
            <person name="Wu L."/>
            <person name="Ma J."/>
        </authorList>
    </citation>
    <scope>NUCLEOTIDE SEQUENCE [LARGE SCALE GENOMIC DNA]</scope>
    <source>
        <strain evidence="3">JCM 10425</strain>
    </source>
</reference>
<evidence type="ECO:0000256" key="1">
    <source>
        <dbReference type="SAM" id="Phobius"/>
    </source>
</evidence>
<feature type="transmembrane region" description="Helical" evidence="1">
    <location>
        <begin position="39"/>
        <end position="64"/>
    </location>
</feature>
<keyword evidence="1" id="KW-1133">Transmembrane helix</keyword>
<dbReference type="Proteomes" id="UP001500967">
    <property type="component" value="Unassembled WGS sequence"/>
</dbReference>
<protein>
    <submittedName>
        <fullName evidence="2">Uncharacterized protein</fullName>
    </submittedName>
</protein>
<keyword evidence="3" id="KW-1185">Reference proteome</keyword>
<proteinExistence type="predicted"/>
<dbReference type="RefSeq" id="WP_344649422.1">
    <property type="nucleotide sequence ID" value="NZ_BAAAGX010000010.1"/>
</dbReference>
<keyword evidence="1" id="KW-0812">Transmembrane</keyword>
<dbReference type="EMBL" id="BAAAGX010000010">
    <property type="protein sequence ID" value="GAA0242578.1"/>
    <property type="molecule type" value="Genomic_DNA"/>
</dbReference>
<keyword evidence="1" id="KW-0472">Membrane</keyword>